<keyword evidence="1" id="KW-0812">Transmembrane</keyword>
<dbReference type="OrthoDB" id="2414165at2"/>
<dbReference type="Pfam" id="PF05656">
    <property type="entry name" value="DUF805"/>
    <property type="match status" value="1"/>
</dbReference>
<dbReference type="RefSeq" id="WP_047132026.1">
    <property type="nucleotide sequence ID" value="NZ_CP015114.1"/>
</dbReference>
<organism evidence="3 4">
    <name type="scientific">Staphylococcus condimenti</name>
    <dbReference type="NCBI Taxonomy" id="70255"/>
    <lineage>
        <taxon>Bacteria</taxon>
        <taxon>Bacillati</taxon>
        <taxon>Bacillota</taxon>
        <taxon>Bacilli</taxon>
        <taxon>Bacillales</taxon>
        <taxon>Staphylococcaceae</taxon>
        <taxon>Staphylococcus</taxon>
    </lineage>
</organism>
<proteinExistence type="predicted"/>
<keyword evidence="5" id="KW-1185">Reference proteome</keyword>
<dbReference type="PANTHER" id="PTHR34980:SF2">
    <property type="entry name" value="INNER MEMBRANE PROTEIN YHAH-RELATED"/>
    <property type="match status" value="1"/>
</dbReference>
<gene>
    <name evidence="3" type="ORF">EIG99_02710</name>
    <name evidence="2" type="ORF">I6J05_10465</name>
</gene>
<dbReference type="AlphaFoldDB" id="A0A143PCS3"/>
<feature type="transmembrane region" description="Helical" evidence="1">
    <location>
        <begin position="114"/>
        <end position="142"/>
    </location>
</feature>
<evidence type="ECO:0000256" key="1">
    <source>
        <dbReference type="SAM" id="Phobius"/>
    </source>
</evidence>
<sequence>MEQSQNQVFKSYRDFWTRTLDVSGRSSRADFWHPFWINFIITSLLGIFSVGLLSSLFAIAIIIPSFTVMARRLHDTNRTLILAIVAEISGLITTIAAVVFIIAVLAIASSGHAGVIGATLMAGAFGTVVAGVITLYTLYVLIAPGNKGPNRYGDGGSCIEKPEVIDSEVSI</sequence>
<evidence type="ECO:0000313" key="4">
    <source>
        <dbReference type="Proteomes" id="UP000293854"/>
    </source>
</evidence>
<dbReference type="InterPro" id="IPR008523">
    <property type="entry name" value="DUF805"/>
</dbReference>
<dbReference type="EMBL" id="CP068073">
    <property type="protein sequence ID" value="QQS82321.1"/>
    <property type="molecule type" value="Genomic_DNA"/>
</dbReference>
<dbReference type="Proteomes" id="UP000595942">
    <property type="component" value="Chromosome"/>
</dbReference>
<dbReference type="Proteomes" id="UP000293854">
    <property type="component" value="Unassembled WGS sequence"/>
</dbReference>
<dbReference type="KEGG" id="scv:A4G25_08060"/>
<accession>A0A143PCS3</accession>
<feature type="transmembrane region" description="Helical" evidence="1">
    <location>
        <begin position="80"/>
        <end position="108"/>
    </location>
</feature>
<keyword evidence="1" id="KW-0472">Membrane</keyword>
<keyword evidence="1" id="KW-1133">Transmembrane helix</keyword>
<reference evidence="3 4" key="1">
    <citation type="submission" date="2018-11" db="EMBL/GenBank/DDBJ databases">
        <title>Genomic profiling of Staphylococcus species from a Poultry farm system in KwaZulu-Natal, South Africa.</title>
        <authorList>
            <person name="Amoako D.G."/>
            <person name="Somboro A.M."/>
            <person name="Abia A.L.K."/>
            <person name="Bester L.A."/>
            <person name="Essack S.Y."/>
        </authorList>
    </citation>
    <scope>NUCLEOTIDE SEQUENCE [LARGE SCALE GENOMIC DNA]</scope>
    <source>
        <strain evidence="3 4">SA11</strain>
    </source>
</reference>
<dbReference type="EMBL" id="RQTE01000051">
    <property type="protein sequence ID" value="RZI03718.1"/>
    <property type="molecule type" value="Genomic_DNA"/>
</dbReference>
<dbReference type="GO" id="GO:0005886">
    <property type="term" value="C:plasma membrane"/>
    <property type="evidence" value="ECO:0007669"/>
    <property type="project" value="TreeGrafter"/>
</dbReference>
<dbReference type="PANTHER" id="PTHR34980">
    <property type="entry name" value="INNER MEMBRANE PROTEIN-RELATED-RELATED"/>
    <property type="match status" value="1"/>
</dbReference>
<evidence type="ECO:0000313" key="2">
    <source>
        <dbReference type="EMBL" id="QQS82321.1"/>
    </source>
</evidence>
<evidence type="ECO:0000313" key="3">
    <source>
        <dbReference type="EMBL" id="RZI03718.1"/>
    </source>
</evidence>
<name>A0A143PCS3_9STAP</name>
<feature type="transmembrane region" description="Helical" evidence="1">
    <location>
        <begin position="35"/>
        <end position="68"/>
    </location>
</feature>
<reference evidence="2 5" key="2">
    <citation type="submission" date="2021-01" db="EMBL/GenBank/DDBJ databases">
        <title>FDA dAtabase for Regulatory Grade micrObial Sequences (FDA-ARGOS): Supporting development and validation of Infectious Disease Dx tests.</title>
        <authorList>
            <person name="Sproer C."/>
            <person name="Gronow S."/>
            <person name="Severitt S."/>
            <person name="Schroder I."/>
            <person name="Tallon L."/>
            <person name="Sadzewicz L."/>
            <person name="Zhao X."/>
            <person name="Boylan J."/>
            <person name="Ott S."/>
            <person name="Bowen H."/>
            <person name="Vavikolanu K."/>
            <person name="Mehta A."/>
            <person name="Aluvathingal J."/>
            <person name="Nadendla S."/>
            <person name="Lowell S."/>
            <person name="Myers T."/>
            <person name="Yan Y."/>
            <person name="Sichtig H."/>
        </authorList>
    </citation>
    <scope>NUCLEOTIDE SEQUENCE [LARGE SCALE GENOMIC DNA]</scope>
    <source>
        <strain evidence="2 5">FDAARGOS_1148</strain>
    </source>
</reference>
<protein>
    <submittedName>
        <fullName evidence="3">DUF805 domain-containing protein</fullName>
    </submittedName>
</protein>
<evidence type="ECO:0000313" key="5">
    <source>
        <dbReference type="Proteomes" id="UP000595942"/>
    </source>
</evidence>
<dbReference type="GeneID" id="93725307"/>